<dbReference type="CDD" id="cd05380">
    <property type="entry name" value="CAP_euk"/>
    <property type="match status" value="1"/>
</dbReference>
<evidence type="ECO:0000313" key="3">
    <source>
        <dbReference type="Proteomes" id="UP000095281"/>
    </source>
</evidence>
<feature type="chain" id="PRO_5009316064" evidence="1">
    <location>
        <begin position="22"/>
        <end position="203"/>
    </location>
</feature>
<name>A0A1I8BQG8_MELHA</name>
<sequence length="203" mass="22181">MCKNVFLLIVTVLIIFNEINALSTADQKTILDCHNNLRASLASGKEQNKTGMMPPGMNIRFLKYSKVVEASAASWANRCTQSHSGGKFGENLSMDGDAKLTTQDALLKACKNWWAELKKLGLQSSLVVDNNNWKGIGHFTQMAWAETFEIGCAVAKCPKAFYKTYVVCQYNKPGNFLGQTVYKKGTQCSGCGNLGCASKGLCN</sequence>
<feature type="signal peptide" evidence="1">
    <location>
        <begin position="1"/>
        <end position="21"/>
    </location>
</feature>
<feature type="domain" description="SCP" evidence="2">
    <location>
        <begin position="25"/>
        <end position="178"/>
    </location>
</feature>
<dbReference type="InterPro" id="IPR001283">
    <property type="entry name" value="CRISP-related"/>
</dbReference>
<dbReference type="InterPro" id="IPR018244">
    <property type="entry name" value="Allrgn_V5/Tpx1_CS"/>
</dbReference>
<dbReference type="WBParaSite" id="MhA1_Contig375.frz3.gene2">
    <property type="protein sequence ID" value="MhA1_Contig375.frz3.gene2"/>
    <property type="gene ID" value="MhA1_Contig375.frz3.gene2"/>
</dbReference>
<dbReference type="Pfam" id="PF00188">
    <property type="entry name" value="CAP"/>
    <property type="match status" value="1"/>
</dbReference>
<proteinExistence type="predicted"/>
<dbReference type="SUPFAM" id="SSF55797">
    <property type="entry name" value="PR-1-like"/>
    <property type="match status" value="1"/>
</dbReference>
<keyword evidence="3" id="KW-1185">Reference proteome</keyword>
<dbReference type="InterPro" id="IPR014044">
    <property type="entry name" value="CAP_dom"/>
</dbReference>
<evidence type="ECO:0000256" key="1">
    <source>
        <dbReference type="SAM" id="SignalP"/>
    </source>
</evidence>
<protein>
    <submittedName>
        <fullName evidence="4">SCP domain-containing protein</fullName>
    </submittedName>
</protein>
<dbReference type="SMART" id="SM00198">
    <property type="entry name" value="SCP"/>
    <property type="match status" value="1"/>
</dbReference>
<dbReference type="InterPro" id="IPR035940">
    <property type="entry name" value="CAP_sf"/>
</dbReference>
<dbReference type="GO" id="GO:0005576">
    <property type="term" value="C:extracellular region"/>
    <property type="evidence" value="ECO:0007669"/>
    <property type="project" value="InterPro"/>
</dbReference>
<keyword evidence="1" id="KW-0732">Signal</keyword>
<dbReference type="AlphaFoldDB" id="A0A1I8BQG8"/>
<accession>A0A1I8BQG8</accession>
<dbReference type="PRINTS" id="PR00837">
    <property type="entry name" value="V5TPXLIKE"/>
</dbReference>
<dbReference type="Gene3D" id="3.40.33.10">
    <property type="entry name" value="CAP"/>
    <property type="match status" value="1"/>
</dbReference>
<dbReference type="PROSITE" id="PS01009">
    <property type="entry name" value="CRISP_1"/>
    <property type="match status" value="1"/>
</dbReference>
<dbReference type="PANTHER" id="PTHR10334">
    <property type="entry name" value="CYSTEINE-RICH SECRETORY PROTEIN-RELATED"/>
    <property type="match status" value="1"/>
</dbReference>
<dbReference type="PRINTS" id="PR00838">
    <property type="entry name" value="V5ALLERGEN"/>
</dbReference>
<dbReference type="OMA" id="KECTIDA"/>
<evidence type="ECO:0000259" key="2">
    <source>
        <dbReference type="SMART" id="SM00198"/>
    </source>
</evidence>
<organism evidence="3 4">
    <name type="scientific">Meloidogyne hapla</name>
    <name type="common">Root-knot nematode worm</name>
    <dbReference type="NCBI Taxonomy" id="6305"/>
    <lineage>
        <taxon>Eukaryota</taxon>
        <taxon>Metazoa</taxon>
        <taxon>Ecdysozoa</taxon>
        <taxon>Nematoda</taxon>
        <taxon>Chromadorea</taxon>
        <taxon>Rhabditida</taxon>
        <taxon>Tylenchina</taxon>
        <taxon>Tylenchomorpha</taxon>
        <taxon>Tylenchoidea</taxon>
        <taxon>Meloidogynidae</taxon>
        <taxon>Meloidogyninae</taxon>
        <taxon>Meloidogyne</taxon>
    </lineage>
</organism>
<evidence type="ECO:0000313" key="4">
    <source>
        <dbReference type="WBParaSite" id="MhA1_Contig375.frz3.gene2"/>
    </source>
</evidence>
<dbReference type="Proteomes" id="UP000095281">
    <property type="component" value="Unplaced"/>
</dbReference>
<dbReference type="InterPro" id="IPR002413">
    <property type="entry name" value="V5_allergen-like"/>
</dbReference>
<reference evidence="4" key="1">
    <citation type="submission" date="2016-11" db="UniProtKB">
        <authorList>
            <consortium name="WormBaseParasite"/>
        </authorList>
    </citation>
    <scope>IDENTIFICATION</scope>
</reference>